<name>A0A915JHR6_ROMCU</name>
<evidence type="ECO:0000256" key="1">
    <source>
        <dbReference type="SAM" id="Phobius"/>
    </source>
</evidence>
<organism evidence="2 3">
    <name type="scientific">Romanomermis culicivorax</name>
    <name type="common">Nematode worm</name>
    <dbReference type="NCBI Taxonomy" id="13658"/>
    <lineage>
        <taxon>Eukaryota</taxon>
        <taxon>Metazoa</taxon>
        <taxon>Ecdysozoa</taxon>
        <taxon>Nematoda</taxon>
        <taxon>Enoplea</taxon>
        <taxon>Dorylaimia</taxon>
        <taxon>Mermithida</taxon>
        <taxon>Mermithoidea</taxon>
        <taxon>Mermithidae</taxon>
        <taxon>Romanomermis</taxon>
    </lineage>
</organism>
<keyword evidence="1" id="KW-0472">Membrane</keyword>
<dbReference type="Proteomes" id="UP000887565">
    <property type="component" value="Unplaced"/>
</dbReference>
<reference evidence="3" key="1">
    <citation type="submission" date="2022-11" db="UniProtKB">
        <authorList>
            <consortium name="WormBaseParasite"/>
        </authorList>
    </citation>
    <scope>IDENTIFICATION</scope>
</reference>
<accession>A0A915JHR6</accession>
<proteinExistence type="predicted"/>
<keyword evidence="1" id="KW-0812">Transmembrane</keyword>
<evidence type="ECO:0000313" key="3">
    <source>
        <dbReference type="WBParaSite" id="nRc.2.0.1.t25674-RA"/>
    </source>
</evidence>
<protein>
    <submittedName>
        <fullName evidence="3">Uncharacterized protein</fullName>
    </submittedName>
</protein>
<evidence type="ECO:0000313" key="2">
    <source>
        <dbReference type="Proteomes" id="UP000887565"/>
    </source>
</evidence>
<feature type="transmembrane region" description="Helical" evidence="1">
    <location>
        <begin position="98"/>
        <end position="118"/>
    </location>
</feature>
<sequence>MRALYIDDRNQLCSSQKLQPKNDVQNNPIMSNGLMLLQASRIYPYTETNFTYSSAVKNGATGDDNETGIVRFTARCDEPVDYNYTLFVYLMWDASAAVLARIALAGVGNVFAIAAGVARRA</sequence>
<keyword evidence="2" id="KW-1185">Reference proteome</keyword>
<dbReference type="AlphaFoldDB" id="A0A915JHR6"/>
<keyword evidence="1" id="KW-1133">Transmembrane helix</keyword>
<dbReference type="WBParaSite" id="nRc.2.0.1.t25674-RA">
    <property type="protein sequence ID" value="nRc.2.0.1.t25674-RA"/>
    <property type="gene ID" value="nRc.2.0.1.g25674"/>
</dbReference>